<reference evidence="3 4" key="1">
    <citation type="journal article" date="2020" name="ISME J.">
        <title>Uncovering the hidden diversity of litter-decomposition mechanisms in mushroom-forming fungi.</title>
        <authorList>
            <person name="Floudas D."/>
            <person name="Bentzer J."/>
            <person name="Ahren D."/>
            <person name="Johansson T."/>
            <person name="Persson P."/>
            <person name="Tunlid A."/>
        </authorList>
    </citation>
    <scope>NUCLEOTIDE SEQUENCE [LARGE SCALE GENOMIC DNA]</scope>
    <source>
        <strain evidence="3 4">CBS 101986</strain>
    </source>
</reference>
<name>A0A8H5BJS4_9AGAR</name>
<dbReference type="AlphaFoldDB" id="A0A8H5BJS4"/>
<dbReference type="EMBL" id="JAACJJ010000016">
    <property type="protein sequence ID" value="KAF5324136.1"/>
    <property type="molecule type" value="Genomic_DNA"/>
</dbReference>
<evidence type="ECO:0000313" key="3">
    <source>
        <dbReference type="EMBL" id="KAF5324136.1"/>
    </source>
</evidence>
<evidence type="ECO:0000313" key="4">
    <source>
        <dbReference type="Proteomes" id="UP000567179"/>
    </source>
</evidence>
<sequence length="249" mass="28282">MNSSNSEDFYKLEGEELEFFQDLTKIKDKDDLRAHIVAVQRKAFEAVIDGWPADSVIASDLRQEFWNYGHELFRSTPETFPANFVSGDVFNPTMLAPRGPFINNSEIFNILSSPTPALPDLTNLTPLQGRISAIHTSSFFDIFSEEEQHRLARVIASLLRPEAGSVIFGQHSARPEKGFRKRWRGPATDANSMFCHSPESWKELWLKGVFGEYDGKGEDRIKVDVELAQIERNDLLDGNEQILAILKHQ</sequence>
<dbReference type="PANTHER" id="PTHR35897:SF1">
    <property type="entry name" value="METHYLTRANSFERASE AUSD"/>
    <property type="match status" value="1"/>
</dbReference>
<dbReference type="Proteomes" id="UP000567179">
    <property type="component" value="Unassembled WGS sequence"/>
</dbReference>
<dbReference type="InterPro" id="IPR051654">
    <property type="entry name" value="Meroterpenoid_MTases"/>
</dbReference>
<gene>
    <name evidence="3" type="ORF">D9619_011098</name>
</gene>
<dbReference type="PANTHER" id="PTHR35897">
    <property type="entry name" value="METHYLTRANSFERASE AUSD"/>
    <property type="match status" value="1"/>
</dbReference>
<organism evidence="3 4">
    <name type="scientific">Psilocybe cf. subviscida</name>
    <dbReference type="NCBI Taxonomy" id="2480587"/>
    <lineage>
        <taxon>Eukaryota</taxon>
        <taxon>Fungi</taxon>
        <taxon>Dikarya</taxon>
        <taxon>Basidiomycota</taxon>
        <taxon>Agaricomycotina</taxon>
        <taxon>Agaricomycetes</taxon>
        <taxon>Agaricomycetidae</taxon>
        <taxon>Agaricales</taxon>
        <taxon>Agaricineae</taxon>
        <taxon>Strophariaceae</taxon>
        <taxon>Psilocybe</taxon>
    </lineage>
</organism>
<protein>
    <submittedName>
        <fullName evidence="3">Uncharacterized protein</fullName>
    </submittedName>
</protein>
<evidence type="ECO:0000256" key="1">
    <source>
        <dbReference type="ARBA" id="ARBA00022679"/>
    </source>
</evidence>
<dbReference type="OrthoDB" id="2094832at2759"/>
<keyword evidence="1" id="KW-0808">Transferase</keyword>
<evidence type="ECO:0000256" key="2">
    <source>
        <dbReference type="ARBA" id="ARBA00022691"/>
    </source>
</evidence>
<dbReference type="GO" id="GO:0016740">
    <property type="term" value="F:transferase activity"/>
    <property type="evidence" value="ECO:0007669"/>
    <property type="project" value="UniProtKB-KW"/>
</dbReference>
<proteinExistence type="predicted"/>
<keyword evidence="2" id="KW-0949">S-adenosyl-L-methionine</keyword>
<accession>A0A8H5BJS4</accession>
<keyword evidence="4" id="KW-1185">Reference proteome</keyword>
<comment type="caution">
    <text evidence="3">The sequence shown here is derived from an EMBL/GenBank/DDBJ whole genome shotgun (WGS) entry which is preliminary data.</text>
</comment>